<dbReference type="EMBL" id="VUJU01001086">
    <property type="protein sequence ID" value="KAF0766873.1"/>
    <property type="molecule type" value="Genomic_DNA"/>
</dbReference>
<dbReference type="AlphaFoldDB" id="A0A6G0Z8H8"/>
<gene>
    <name evidence="1" type="ORF">FWK35_00003799</name>
</gene>
<dbReference type="Proteomes" id="UP000478052">
    <property type="component" value="Unassembled WGS sequence"/>
</dbReference>
<keyword evidence="2" id="KW-1185">Reference proteome</keyword>
<evidence type="ECO:0000313" key="1">
    <source>
        <dbReference type="EMBL" id="KAF0766873.1"/>
    </source>
</evidence>
<name>A0A6G0Z8H8_APHCR</name>
<protein>
    <submittedName>
        <fullName evidence="1">FLYWCH-type domain-containing protein</fullName>
    </submittedName>
</protein>
<accession>A0A6G0Z8H8</accession>
<organism evidence="1 2">
    <name type="scientific">Aphis craccivora</name>
    <name type="common">Cowpea aphid</name>
    <dbReference type="NCBI Taxonomy" id="307492"/>
    <lineage>
        <taxon>Eukaryota</taxon>
        <taxon>Metazoa</taxon>
        <taxon>Ecdysozoa</taxon>
        <taxon>Arthropoda</taxon>
        <taxon>Hexapoda</taxon>
        <taxon>Insecta</taxon>
        <taxon>Pterygota</taxon>
        <taxon>Neoptera</taxon>
        <taxon>Paraneoptera</taxon>
        <taxon>Hemiptera</taxon>
        <taxon>Sternorrhyncha</taxon>
        <taxon>Aphidomorpha</taxon>
        <taxon>Aphidoidea</taxon>
        <taxon>Aphididae</taxon>
        <taxon>Aphidini</taxon>
        <taxon>Aphis</taxon>
        <taxon>Aphis</taxon>
    </lineage>
</organism>
<comment type="caution">
    <text evidence="1">The sequence shown here is derived from an EMBL/GenBank/DDBJ whole genome shotgun (WGS) entry which is preliminary data.</text>
</comment>
<reference evidence="1 2" key="1">
    <citation type="submission" date="2019-08" db="EMBL/GenBank/DDBJ databases">
        <title>Whole genome of Aphis craccivora.</title>
        <authorList>
            <person name="Voronova N.V."/>
            <person name="Shulinski R.S."/>
            <person name="Bandarenka Y.V."/>
            <person name="Zhorov D.G."/>
            <person name="Warner D."/>
        </authorList>
    </citation>
    <scope>NUCLEOTIDE SEQUENCE [LARGE SCALE GENOMIC DNA]</scope>
    <source>
        <strain evidence="1">180601</strain>
        <tissue evidence="1">Whole Body</tissue>
    </source>
</reference>
<sequence>MHRIYNVTNDNISIQKCNDREIYLDPLIVHVDFEKAVIEASKKYNWKLYLKLDSLAFLPENKVLERMDFLRMIMSPEATDLVDYFAYITIKLRNIAPLYPPSIWNVYQTTLDNGHRTNNETEGWNHRFSKLVGHNYSSIWSLIKKMRLELSYDETKLAQFILNEVMNVKIRRKEGSVEK</sequence>
<dbReference type="OrthoDB" id="6585512at2759"/>
<evidence type="ECO:0000313" key="2">
    <source>
        <dbReference type="Proteomes" id="UP000478052"/>
    </source>
</evidence>
<proteinExistence type="predicted"/>